<evidence type="ECO:0000313" key="2">
    <source>
        <dbReference type="Proteomes" id="UP000600588"/>
    </source>
</evidence>
<organism evidence="1 2">
    <name type="scientific">Aestuariibaculum sediminum</name>
    <dbReference type="NCBI Taxonomy" id="2770637"/>
    <lineage>
        <taxon>Bacteria</taxon>
        <taxon>Pseudomonadati</taxon>
        <taxon>Bacteroidota</taxon>
        <taxon>Flavobacteriia</taxon>
        <taxon>Flavobacteriales</taxon>
        <taxon>Flavobacteriaceae</taxon>
    </lineage>
</organism>
<evidence type="ECO:0000313" key="1">
    <source>
        <dbReference type="EMBL" id="MBD0831460.1"/>
    </source>
</evidence>
<proteinExistence type="predicted"/>
<dbReference type="RefSeq" id="WP_188229219.1">
    <property type="nucleotide sequence ID" value="NZ_JACVXB010000001.1"/>
</dbReference>
<protein>
    <submittedName>
        <fullName evidence="1">Uncharacterized protein</fullName>
    </submittedName>
</protein>
<comment type="caution">
    <text evidence="1">The sequence shown here is derived from an EMBL/GenBank/DDBJ whole genome shotgun (WGS) entry which is preliminary data.</text>
</comment>
<accession>A0A8J6Q1Z9</accession>
<reference evidence="1 2" key="1">
    <citation type="submission" date="2020-09" db="EMBL/GenBank/DDBJ databases">
        <title>TT11 complete genome.</title>
        <authorList>
            <person name="Wu Z."/>
        </authorList>
    </citation>
    <scope>NUCLEOTIDE SEQUENCE [LARGE SCALE GENOMIC DNA]</scope>
    <source>
        <strain evidence="1 2">TT11</strain>
    </source>
</reference>
<keyword evidence="2" id="KW-1185">Reference proteome</keyword>
<gene>
    <name evidence="1" type="ORF">ICJ83_04875</name>
</gene>
<name>A0A8J6Q1Z9_9FLAO</name>
<dbReference type="AlphaFoldDB" id="A0A8J6Q1Z9"/>
<dbReference type="Proteomes" id="UP000600588">
    <property type="component" value="Unassembled WGS sequence"/>
</dbReference>
<dbReference type="EMBL" id="JACVXB010000001">
    <property type="protein sequence ID" value="MBD0831460.1"/>
    <property type="molecule type" value="Genomic_DNA"/>
</dbReference>
<sequence length="98" mass="11102">MIKRAIAIFFTTLFLALITAPSVIIVLDDSIDTSVFYSMTEEEENGKSKSLDSPFSLQTHDALTNFSISDLQFFSYRFKTYSKPHLNLVFPPPEKSIS</sequence>